<dbReference type="Proteomes" id="UP000194236">
    <property type="component" value="Unassembled WGS sequence"/>
</dbReference>
<dbReference type="AlphaFoldDB" id="A0A1Y3BIL2"/>
<protein>
    <submittedName>
        <fullName evidence="1">Uncharacterized protein</fullName>
    </submittedName>
</protein>
<sequence>MAAAYANADHDDDYYRNKFYPYKPISRLPPDLCKDHQLQSLFLTCKVAAQNYWGTELVDYYTITSNFCCFVWKQLSCEIKVAKLCLKSNSKADNFTRMLEATTVERFKPFCENHGYVYGSFVFSASLSSYRSHVVY</sequence>
<evidence type="ECO:0000313" key="1">
    <source>
        <dbReference type="EMBL" id="OTF79005.1"/>
    </source>
</evidence>
<evidence type="ECO:0000313" key="2">
    <source>
        <dbReference type="Proteomes" id="UP000194236"/>
    </source>
</evidence>
<name>A0A1Y3BIL2_EURMA</name>
<reference evidence="1 2" key="1">
    <citation type="submission" date="2017-03" db="EMBL/GenBank/DDBJ databases">
        <title>Genome Survey of Euroglyphus maynei.</title>
        <authorList>
            <person name="Arlian L.G."/>
            <person name="Morgan M.S."/>
            <person name="Rider S.D."/>
        </authorList>
    </citation>
    <scope>NUCLEOTIDE SEQUENCE [LARGE SCALE GENOMIC DNA]</scope>
    <source>
        <strain evidence="1">Arlian Lab</strain>
        <tissue evidence="1">Whole body</tissue>
    </source>
</reference>
<keyword evidence="2" id="KW-1185">Reference proteome</keyword>
<proteinExistence type="predicted"/>
<dbReference type="EMBL" id="MUJZ01025347">
    <property type="protein sequence ID" value="OTF79005.1"/>
    <property type="molecule type" value="Genomic_DNA"/>
</dbReference>
<organism evidence="1 2">
    <name type="scientific">Euroglyphus maynei</name>
    <name type="common">Mayne's house dust mite</name>
    <dbReference type="NCBI Taxonomy" id="6958"/>
    <lineage>
        <taxon>Eukaryota</taxon>
        <taxon>Metazoa</taxon>
        <taxon>Ecdysozoa</taxon>
        <taxon>Arthropoda</taxon>
        <taxon>Chelicerata</taxon>
        <taxon>Arachnida</taxon>
        <taxon>Acari</taxon>
        <taxon>Acariformes</taxon>
        <taxon>Sarcoptiformes</taxon>
        <taxon>Astigmata</taxon>
        <taxon>Psoroptidia</taxon>
        <taxon>Analgoidea</taxon>
        <taxon>Pyroglyphidae</taxon>
        <taxon>Pyroglyphinae</taxon>
        <taxon>Euroglyphus</taxon>
    </lineage>
</organism>
<gene>
    <name evidence="1" type="ORF">BLA29_006273</name>
</gene>
<dbReference type="OrthoDB" id="10445971at2759"/>
<comment type="caution">
    <text evidence="1">The sequence shown here is derived from an EMBL/GenBank/DDBJ whole genome shotgun (WGS) entry which is preliminary data.</text>
</comment>
<accession>A0A1Y3BIL2</accession>